<gene>
    <name evidence="3" type="ORF">Rhopal_000386-T1</name>
</gene>
<evidence type="ECO:0000256" key="1">
    <source>
        <dbReference type="SAM" id="Coils"/>
    </source>
</evidence>
<evidence type="ECO:0000313" key="3">
    <source>
        <dbReference type="EMBL" id="GJN87437.1"/>
    </source>
</evidence>
<feature type="compositionally biased region" description="Basic and acidic residues" evidence="2">
    <location>
        <begin position="54"/>
        <end position="65"/>
    </location>
</feature>
<feature type="compositionally biased region" description="Low complexity" evidence="2">
    <location>
        <begin position="26"/>
        <end position="53"/>
    </location>
</feature>
<evidence type="ECO:0000256" key="2">
    <source>
        <dbReference type="SAM" id="MobiDB-lite"/>
    </source>
</evidence>
<name>A0AAV5GDM6_9BASI</name>
<feature type="region of interest" description="Disordered" evidence="2">
    <location>
        <begin position="1"/>
        <end position="102"/>
    </location>
</feature>
<protein>
    <submittedName>
        <fullName evidence="3">Uncharacterized protein</fullName>
    </submittedName>
</protein>
<organism evidence="3 4">
    <name type="scientific">Rhodotorula paludigena</name>
    <dbReference type="NCBI Taxonomy" id="86838"/>
    <lineage>
        <taxon>Eukaryota</taxon>
        <taxon>Fungi</taxon>
        <taxon>Dikarya</taxon>
        <taxon>Basidiomycota</taxon>
        <taxon>Pucciniomycotina</taxon>
        <taxon>Microbotryomycetes</taxon>
        <taxon>Sporidiobolales</taxon>
        <taxon>Sporidiobolaceae</taxon>
        <taxon>Rhodotorula</taxon>
    </lineage>
</organism>
<reference evidence="3 4" key="1">
    <citation type="submission" date="2021-12" db="EMBL/GenBank/DDBJ databases">
        <title>High titer production of polyol ester of fatty acids by Rhodotorula paludigena BS15 towards product separation-free biomass refinery.</title>
        <authorList>
            <person name="Mano J."/>
            <person name="Ono H."/>
            <person name="Tanaka T."/>
            <person name="Naito K."/>
            <person name="Sushida H."/>
            <person name="Ike M."/>
            <person name="Tokuyasu K."/>
            <person name="Kitaoka M."/>
        </authorList>
    </citation>
    <scope>NUCLEOTIDE SEQUENCE [LARGE SCALE GENOMIC DNA]</scope>
    <source>
        <strain evidence="3 4">BS15</strain>
    </source>
</reference>
<dbReference type="AlphaFoldDB" id="A0AAV5GDM6"/>
<keyword evidence="4" id="KW-1185">Reference proteome</keyword>
<feature type="compositionally biased region" description="Pro residues" evidence="2">
    <location>
        <begin position="279"/>
        <end position="289"/>
    </location>
</feature>
<sequence>MDSPDKSSYIPLSLSDTLTQPKRTYRSAASTAAPPTTSTSRPRPSHAHSASSISKERSEAARREAAAFAEALGFSPSAAPAEVEATPRPVRSTGRTDAGTSAAEIAGLKAQLQDKDQELSALRRELAVLSRDKNDLVAQVERLEQHSPRKDGAALDPRQLEELEKQFEAQETLLSGYQREAERSAQALEQLRTKQRRLTDYLERTYGPSWADDLGLSDRPAGALGVGASPAVRTKLVARASLAGTPTSYGTLTRSHTLGAVAIPESPVQEEQEQNSDVPPSPAEPPATGPPTSDVPASTSFAPAPIPAALAAHLDSVQALLRSMEARLISRDIELQAAEQRAKVEAERARTRTMDLEKLMEKQLDVTEVFA</sequence>
<proteinExistence type="predicted"/>
<dbReference type="Proteomes" id="UP001342314">
    <property type="component" value="Unassembled WGS sequence"/>
</dbReference>
<accession>A0AAV5GDM6</accession>
<keyword evidence="1" id="KW-0175">Coiled coil</keyword>
<feature type="coiled-coil region" evidence="1">
    <location>
        <begin position="105"/>
        <end position="194"/>
    </location>
</feature>
<comment type="caution">
    <text evidence="3">The sequence shown here is derived from an EMBL/GenBank/DDBJ whole genome shotgun (WGS) entry which is preliminary data.</text>
</comment>
<feature type="region of interest" description="Disordered" evidence="2">
    <location>
        <begin position="266"/>
        <end position="300"/>
    </location>
</feature>
<dbReference type="EMBL" id="BQKY01000001">
    <property type="protein sequence ID" value="GJN87437.1"/>
    <property type="molecule type" value="Genomic_DNA"/>
</dbReference>
<evidence type="ECO:0000313" key="4">
    <source>
        <dbReference type="Proteomes" id="UP001342314"/>
    </source>
</evidence>